<name>A0A0E9NCK7_SAICN</name>
<dbReference type="Proteomes" id="UP000033140">
    <property type="component" value="Unassembled WGS sequence"/>
</dbReference>
<gene>
    <name evidence="1" type="ORF">G7K_1361-t1</name>
</gene>
<accession>A0A0E9NCK7</accession>
<dbReference type="OMA" id="IRVPHQP"/>
<reference evidence="1 2" key="1">
    <citation type="journal article" date="2011" name="J. Gen. Appl. Microbiol.">
        <title>Draft genome sequencing of the enigmatic yeast Saitoella complicata.</title>
        <authorList>
            <person name="Nishida H."/>
            <person name="Hamamoto M."/>
            <person name="Sugiyama J."/>
        </authorList>
    </citation>
    <scope>NUCLEOTIDE SEQUENCE [LARGE SCALE GENOMIC DNA]</scope>
    <source>
        <strain evidence="1 2">NRRL Y-17804</strain>
    </source>
</reference>
<reference evidence="1 2" key="3">
    <citation type="journal article" date="2015" name="Genome Announc.">
        <title>Draft Genome Sequence of the Archiascomycetous Yeast Saitoella complicata.</title>
        <authorList>
            <person name="Yamauchi K."/>
            <person name="Kondo S."/>
            <person name="Hamamoto M."/>
            <person name="Takahashi Y."/>
            <person name="Ogura Y."/>
            <person name="Hayashi T."/>
            <person name="Nishida H."/>
        </authorList>
    </citation>
    <scope>NUCLEOTIDE SEQUENCE [LARGE SCALE GENOMIC DNA]</scope>
    <source>
        <strain evidence="1 2">NRRL Y-17804</strain>
    </source>
</reference>
<dbReference type="InterPro" id="IPR029069">
    <property type="entry name" value="HotDog_dom_sf"/>
</dbReference>
<organism evidence="1 2">
    <name type="scientific">Saitoella complicata (strain BCRC 22490 / CBS 7301 / JCM 7358 / NBRC 10748 / NRRL Y-17804)</name>
    <dbReference type="NCBI Taxonomy" id="698492"/>
    <lineage>
        <taxon>Eukaryota</taxon>
        <taxon>Fungi</taxon>
        <taxon>Dikarya</taxon>
        <taxon>Ascomycota</taxon>
        <taxon>Taphrinomycotina</taxon>
        <taxon>Taphrinomycotina incertae sedis</taxon>
        <taxon>Saitoella</taxon>
    </lineage>
</organism>
<dbReference type="STRING" id="698492.A0A0E9NCK7"/>
<dbReference type="PANTHER" id="PTHR28152">
    <property type="entry name" value="HYDROXYACYL-THIOESTER DEHYDRATASE TYPE 2, MITOCHONDRIAL"/>
    <property type="match status" value="1"/>
</dbReference>
<dbReference type="PANTHER" id="PTHR28152:SF1">
    <property type="entry name" value="HYDROXYACYL-THIOESTER DEHYDRATASE TYPE 2, MITOCHONDRIAL"/>
    <property type="match status" value="1"/>
</dbReference>
<sequence length="422" mass="47191">MQLQPRSTMLLRHPLVIARALIRQSPLKCSHRAFSETSLVSFTPFTETDKTDLLNRPSRTYHDLLTSTPHDILNATLDGYLPPLKEELRRGTSALPPGHHLVYFPLCVPERELARDGYDLITAPPEPWRHRLWTGGKMSFDQSLHLSANSPMPMRMEEMIKDVTIDTRTGSGTAHEENSISKLTVHVERSIYSTPTSASASTSVLTPAITELRSITYIRSTPPLPPPRTLRSPSSQFDFEHHIPPTTQTLLFRFSALTMNAHHVHHGSGSEGWGRPLVHGPLQALLLLEVVGRHLSGSEGGLGKEGLKVKGFEYRCLQPLFVGEGLTVRGRWKGKKESEKKERLEVWGETVERGLVLRGVVEVGETEAEPDNVIRVVDATDCEEQLCGVTLMVSTNKADAEGRLKPRETWIRLHMELEDVVV</sequence>
<dbReference type="GO" id="GO:0005739">
    <property type="term" value="C:mitochondrion"/>
    <property type="evidence" value="ECO:0007669"/>
    <property type="project" value="TreeGrafter"/>
</dbReference>
<keyword evidence="2" id="KW-1185">Reference proteome</keyword>
<evidence type="ECO:0000313" key="2">
    <source>
        <dbReference type="Proteomes" id="UP000033140"/>
    </source>
</evidence>
<dbReference type="GO" id="GO:0019171">
    <property type="term" value="F:(3R)-hydroxyacyl-[acyl-carrier-protein] dehydratase activity"/>
    <property type="evidence" value="ECO:0007669"/>
    <property type="project" value="TreeGrafter"/>
</dbReference>
<protein>
    <recommendedName>
        <fullName evidence="3">MaoC-like domain-containing protein</fullName>
    </recommendedName>
</protein>
<dbReference type="EMBL" id="BACD03000007">
    <property type="protein sequence ID" value="GAO47150.1"/>
    <property type="molecule type" value="Genomic_DNA"/>
</dbReference>
<dbReference type="Gene3D" id="3.10.129.10">
    <property type="entry name" value="Hotdog Thioesterase"/>
    <property type="match status" value="1"/>
</dbReference>
<evidence type="ECO:0008006" key="3">
    <source>
        <dbReference type="Google" id="ProtNLM"/>
    </source>
</evidence>
<evidence type="ECO:0000313" key="1">
    <source>
        <dbReference type="EMBL" id="GAO47150.1"/>
    </source>
</evidence>
<reference evidence="1 2" key="2">
    <citation type="journal article" date="2014" name="J. Gen. Appl. Microbiol.">
        <title>The early diverging ascomycetous budding yeast Saitoella complicata has three histone deacetylases belonging to the Clr6, Hos2, and Rpd3 lineages.</title>
        <authorList>
            <person name="Nishida H."/>
            <person name="Matsumoto T."/>
            <person name="Kondo S."/>
            <person name="Hamamoto M."/>
            <person name="Yoshikawa H."/>
        </authorList>
    </citation>
    <scope>NUCLEOTIDE SEQUENCE [LARGE SCALE GENOMIC DNA]</scope>
    <source>
        <strain evidence="1 2">NRRL Y-17804</strain>
    </source>
</reference>
<comment type="caution">
    <text evidence="1">The sequence shown here is derived from an EMBL/GenBank/DDBJ whole genome shotgun (WGS) entry which is preliminary data.</text>
</comment>
<dbReference type="InterPro" id="IPR052741">
    <property type="entry name" value="Mitochondrial_HTD2"/>
</dbReference>
<dbReference type="SUPFAM" id="SSF54637">
    <property type="entry name" value="Thioesterase/thiol ester dehydrase-isomerase"/>
    <property type="match status" value="1"/>
</dbReference>
<dbReference type="AlphaFoldDB" id="A0A0E9NCK7"/>
<proteinExistence type="predicted"/>